<evidence type="ECO:0000313" key="2">
    <source>
        <dbReference type="Proteomes" id="UP001597399"/>
    </source>
</evidence>
<protein>
    <submittedName>
        <fullName evidence="1">Uncharacterized protein</fullName>
    </submittedName>
</protein>
<reference evidence="2" key="1">
    <citation type="journal article" date="2019" name="Int. J. Syst. Evol. Microbiol.">
        <title>The Global Catalogue of Microorganisms (GCM) 10K type strain sequencing project: providing services to taxonomists for standard genome sequencing and annotation.</title>
        <authorList>
            <consortium name="The Broad Institute Genomics Platform"/>
            <consortium name="The Broad Institute Genome Sequencing Center for Infectious Disease"/>
            <person name="Wu L."/>
            <person name="Ma J."/>
        </authorList>
    </citation>
    <scope>NUCLEOTIDE SEQUENCE [LARGE SCALE GENOMIC DNA]</scope>
    <source>
        <strain evidence="2">TISTR 2466</strain>
    </source>
</reference>
<name>A0ABW5S583_9BACL</name>
<dbReference type="RefSeq" id="WP_253064593.1">
    <property type="nucleotide sequence ID" value="NZ_JAMXWM010000031.1"/>
</dbReference>
<comment type="caution">
    <text evidence="1">The sequence shown here is derived from an EMBL/GenBank/DDBJ whole genome shotgun (WGS) entry which is preliminary data.</text>
</comment>
<dbReference type="Proteomes" id="UP001597399">
    <property type="component" value="Unassembled WGS sequence"/>
</dbReference>
<evidence type="ECO:0000313" key="1">
    <source>
        <dbReference type="EMBL" id="MFD2694960.1"/>
    </source>
</evidence>
<sequence>MGLYTVREIREITRTALVDAESADQAILYFNRSGHAPNMSGRVNIQSNADERHVIVKEYEEADQ</sequence>
<accession>A0ABW5S583</accession>
<dbReference type="EMBL" id="JBHUMQ010000034">
    <property type="protein sequence ID" value="MFD2694960.1"/>
    <property type="molecule type" value="Genomic_DNA"/>
</dbReference>
<keyword evidence="2" id="KW-1185">Reference proteome</keyword>
<gene>
    <name evidence="1" type="ORF">ACFSUE_15195</name>
</gene>
<organism evidence="1 2">
    <name type="scientific">Sporolactobacillus shoreicorticis</name>
    <dbReference type="NCBI Taxonomy" id="1923877"/>
    <lineage>
        <taxon>Bacteria</taxon>
        <taxon>Bacillati</taxon>
        <taxon>Bacillota</taxon>
        <taxon>Bacilli</taxon>
        <taxon>Bacillales</taxon>
        <taxon>Sporolactobacillaceae</taxon>
        <taxon>Sporolactobacillus</taxon>
    </lineage>
</organism>
<proteinExistence type="predicted"/>